<dbReference type="InterPro" id="IPR029715">
    <property type="entry name" value="FAM35A"/>
</dbReference>
<dbReference type="Pfam" id="PF22779">
    <property type="entry name" value="OB_SHLD2_2nd"/>
    <property type="match status" value="1"/>
</dbReference>
<feature type="compositionally biased region" description="Polar residues" evidence="1">
    <location>
        <begin position="195"/>
        <end position="209"/>
    </location>
</feature>
<dbReference type="PANTHER" id="PTHR14495:SF2">
    <property type="entry name" value="SHIELDIN COMPLEX SUBUNIT 2"/>
    <property type="match status" value="1"/>
</dbReference>
<dbReference type="SUPFAM" id="SSF50249">
    <property type="entry name" value="Nucleic acid-binding proteins"/>
    <property type="match status" value="1"/>
</dbReference>
<dbReference type="InterPro" id="IPR031589">
    <property type="entry name" value="SHLD2_C"/>
</dbReference>
<evidence type="ECO:0000313" key="6">
    <source>
        <dbReference type="Proteomes" id="UP000265020"/>
    </source>
</evidence>
<feature type="domain" description="Shieldin complex subunit 2 first OB fold" evidence="3">
    <location>
        <begin position="283"/>
        <end position="424"/>
    </location>
</feature>
<feature type="region of interest" description="Disordered" evidence="1">
    <location>
        <begin position="51"/>
        <end position="209"/>
    </location>
</feature>
<dbReference type="Ensembl" id="ENSCVAT00000010148.1">
    <property type="protein sequence ID" value="ENSCVAP00000003374.1"/>
    <property type="gene ID" value="ENSCVAG00000004549.1"/>
</dbReference>
<feature type="region of interest" description="Disordered" evidence="1">
    <location>
        <begin position="243"/>
        <end position="280"/>
    </location>
</feature>
<dbReference type="GO" id="GO:0035861">
    <property type="term" value="C:site of double-strand break"/>
    <property type="evidence" value="ECO:0007669"/>
    <property type="project" value="TreeGrafter"/>
</dbReference>
<dbReference type="AlphaFoldDB" id="A0A3Q2CEC7"/>
<dbReference type="Gene3D" id="2.40.50.140">
    <property type="entry name" value="Nucleic acid-binding proteins"/>
    <property type="match status" value="1"/>
</dbReference>
<dbReference type="Pfam" id="PF15793">
    <property type="entry name" value="SHLD2_C"/>
    <property type="match status" value="1"/>
</dbReference>
<dbReference type="OrthoDB" id="5963585at2759"/>
<accession>A0A3Q2CEC7</accession>
<evidence type="ECO:0000313" key="5">
    <source>
        <dbReference type="Ensembl" id="ENSCVAP00000003374.1"/>
    </source>
</evidence>
<dbReference type="STRING" id="28743.ENSCVAP00000003374"/>
<dbReference type="GO" id="GO:0010569">
    <property type="term" value="P:regulation of double-strand break repair via homologous recombination"/>
    <property type="evidence" value="ECO:0007669"/>
    <property type="project" value="TreeGrafter"/>
</dbReference>
<dbReference type="OMA" id="CHLKEIK"/>
<proteinExistence type="predicted"/>
<feature type="domain" description="Shieldin complex subunit 2 C-terminal" evidence="2">
    <location>
        <begin position="600"/>
        <end position="767"/>
    </location>
</feature>
<feature type="compositionally biased region" description="Polar residues" evidence="1">
    <location>
        <begin position="243"/>
        <end position="252"/>
    </location>
</feature>
<evidence type="ECO:0000259" key="2">
    <source>
        <dbReference type="Pfam" id="PF15793"/>
    </source>
</evidence>
<evidence type="ECO:0000256" key="1">
    <source>
        <dbReference type="SAM" id="MobiDB-lite"/>
    </source>
</evidence>
<dbReference type="GO" id="GO:0005634">
    <property type="term" value="C:nucleus"/>
    <property type="evidence" value="ECO:0007669"/>
    <property type="project" value="TreeGrafter"/>
</dbReference>
<dbReference type="KEGG" id="cvg:107086543"/>
<dbReference type="InterPro" id="IPR049507">
    <property type="entry name" value="SHLD2_OB1"/>
</dbReference>
<sequence>MDERPKIHIFLGAPPPASILASDAGTEEEERPPAGWRHLQLTWRGGRLKAAADVPGNEAEISRFYSGNEDPEASNQGLDKTEDPTEPESDGTTEWKEGRWNTDGGSACERGGLRSEVDPDGAEEDQCSASVQDYLDGCFPAAQPEPDSRPQPTPPPPSTRTQYLSTWTLSQALMLRGRHGVQSASSPEKTPPPVSSSTPELFSPTASSPGASMELFSPVCVSQRVEQGGVIMEATAEGVLCSQESRAPQDSPTRPPCSKKPKPSEDSKAAGGQSSSSTFAAPLQSLTTPLDRCLRLGLRFSVLVVVVHPCHLKEVQVKSGPSAGAFVPLASIVVTDQSGAEMKVVLWRRAAFWVLTVNPGDVLLITGLQVNEDKWRGETVLQSTFSSKLLNLGHASQPALTAANQRPPSLATQHVSARSLSSLCQFIRERRPLLVSLPSRAPQDLNRLPYVTLRTMRVNTLVHVLLRVKHSQLSPGWRNEAESRSRSAVQLKTVLTVEQPDGQQGVLLLWGAAMDWLPRLQRHREAVWDFRVLLVREGLTSDLLELHSTPWSLVRVLDPRDPRALDFDRAWRRQKGSSVPLELDLDTMLSQKYSGEVELRVQVLSFQFQEAPPSQNPPQPVLDSSTPLDAILTALGDDVTYTGCARCSTELDTDENGIYATCYPCLPHTAVRRFYRSAVVTVSRPGCALLGVRVPPVPLQKILQAPPDRLHRSSAPGSPVRNIQVAAEKIQTLLSLPKKTFIIIIRSHFLCDENSVPISQDFTLLDLRFPGP</sequence>
<dbReference type="CTD" id="54537"/>
<evidence type="ECO:0000259" key="3">
    <source>
        <dbReference type="Pfam" id="PF21669"/>
    </source>
</evidence>
<reference evidence="5" key="2">
    <citation type="submission" date="2025-09" db="UniProtKB">
        <authorList>
            <consortium name="Ensembl"/>
        </authorList>
    </citation>
    <scope>IDENTIFICATION</scope>
</reference>
<name>A0A3Q2CEC7_CYPVA</name>
<dbReference type="InterPro" id="IPR012340">
    <property type="entry name" value="NA-bd_OB-fold"/>
</dbReference>
<reference evidence="5" key="1">
    <citation type="submission" date="2025-08" db="UniProtKB">
        <authorList>
            <consortium name="Ensembl"/>
        </authorList>
    </citation>
    <scope>IDENTIFICATION</scope>
</reference>
<keyword evidence="6" id="KW-1185">Reference proteome</keyword>
<feature type="domain" description="Shieldin complex subunit 2 second OB fold" evidence="4">
    <location>
        <begin position="457"/>
        <end position="542"/>
    </location>
</feature>
<organism evidence="5 6">
    <name type="scientific">Cyprinodon variegatus</name>
    <name type="common">Sheepshead minnow</name>
    <dbReference type="NCBI Taxonomy" id="28743"/>
    <lineage>
        <taxon>Eukaryota</taxon>
        <taxon>Metazoa</taxon>
        <taxon>Chordata</taxon>
        <taxon>Craniata</taxon>
        <taxon>Vertebrata</taxon>
        <taxon>Euteleostomi</taxon>
        <taxon>Actinopterygii</taxon>
        <taxon>Neopterygii</taxon>
        <taxon>Teleostei</taxon>
        <taxon>Neoteleostei</taxon>
        <taxon>Acanthomorphata</taxon>
        <taxon>Ovalentaria</taxon>
        <taxon>Atherinomorphae</taxon>
        <taxon>Cyprinodontiformes</taxon>
        <taxon>Cyprinodontidae</taxon>
        <taxon>Cyprinodon</taxon>
    </lineage>
</organism>
<dbReference type="InterPro" id="IPR053944">
    <property type="entry name" value="SHLD2_OB2"/>
</dbReference>
<feature type="compositionally biased region" description="Pro residues" evidence="1">
    <location>
        <begin position="149"/>
        <end position="158"/>
    </location>
</feature>
<feature type="region of interest" description="Disordered" evidence="1">
    <location>
        <begin position="1"/>
        <end position="38"/>
    </location>
</feature>
<protein>
    <submittedName>
        <fullName evidence="5">Shieldin complex subunit 2</fullName>
    </submittedName>
</protein>
<dbReference type="PANTHER" id="PTHR14495">
    <property type="entry name" value="SHIELDIN COMPLEX SUBUNIT 2"/>
    <property type="match status" value="1"/>
</dbReference>
<dbReference type="Proteomes" id="UP000265020">
    <property type="component" value="Unassembled WGS sequence"/>
</dbReference>
<dbReference type="GeneID" id="107086543"/>
<dbReference type="GeneTree" id="ENSGT00390000003133"/>
<evidence type="ECO:0000259" key="4">
    <source>
        <dbReference type="Pfam" id="PF22779"/>
    </source>
</evidence>
<dbReference type="Pfam" id="PF21669">
    <property type="entry name" value="SHLD2_OB1"/>
    <property type="match status" value="1"/>
</dbReference>
<dbReference type="RefSeq" id="XP_015233027.1">
    <property type="nucleotide sequence ID" value="XM_015377541.1"/>
</dbReference>